<feature type="compositionally biased region" description="Polar residues" evidence="1">
    <location>
        <begin position="544"/>
        <end position="556"/>
    </location>
</feature>
<dbReference type="InterPro" id="IPR029406">
    <property type="entry name" value="ETAA1"/>
</dbReference>
<feature type="compositionally biased region" description="Polar residues" evidence="1">
    <location>
        <begin position="427"/>
        <end position="439"/>
    </location>
</feature>
<dbReference type="GO" id="GO:2000001">
    <property type="term" value="P:regulation of DNA damage checkpoint"/>
    <property type="evidence" value="ECO:0007669"/>
    <property type="project" value="TreeGrafter"/>
</dbReference>
<feature type="compositionally biased region" description="Polar residues" evidence="1">
    <location>
        <begin position="578"/>
        <end position="610"/>
    </location>
</feature>
<feature type="region of interest" description="Disordered" evidence="1">
    <location>
        <begin position="300"/>
        <end position="331"/>
    </location>
</feature>
<dbReference type="GeneID" id="105893428"/>
<dbReference type="OrthoDB" id="9378993at2759"/>
<dbReference type="RefSeq" id="XP_031435282.1">
    <property type="nucleotide sequence ID" value="XM_031579422.2"/>
</dbReference>
<feature type="compositionally biased region" description="Basic and acidic residues" evidence="1">
    <location>
        <begin position="183"/>
        <end position="193"/>
    </location>
</feature>
<reference evidence="3" key="1">
    <citation type="submission" date="2025-08" db="UniProtKB">
        <authorList>
            <consortium name="RefSeq"/>
        </authorList>
    </citation>
    <scope>IDENTIFICATION</scope>
</reference>
<dbReference type="AlphaFoldDB" id="A0A6P8GIK7"/>
<sequence length="682" mass="73528">MEGKKNLAARRMPNEAGKTLQRVRLFKHSHEQNSVKINMTKHRQVKCLKQEPSPFPGTSHNQRKAFETPKRSKLRCSDSSRGDSPDTVQDIIWEPASPPSAWNVKGPKKSPETELLDIVNRIAPKEGGHEGQDPSVFQWFGDGTIRCTPEVPEPRTRRISSRQNSVEDLKKLAREFDLRINKEQEDSGLDHHSVSPGHLQGKEAADLDKELNALFDAPTQCLSRQLSQISSVSSQESKANLASAVGRGDSAAKKDSGASSSITDKAVESSKTVSGKGNFDDDWENDDLLNDSFVLEMTQNPVIPDAPPAGTSTPATAAPPRHPVSKAGDPVIKVNPSVSARIVACGQARPIGSGATAVLMGPRSNGTSTNPSTFMPKPSSHSQSKNTTSGEPRKPCFKATDVGRHERSRTHSSVRQQEAQTVAPANISKQTKGPDSFNGVQKSLKALKTQTVSEDAWGDGGDADDDLLYQVCDVVERHSSSQEEAHASTVGSKPTDIKPAPSYTRQLSLSPSDIRASAQAHTVLTGSWPPAQTSASDRRPSYGFTRSLSMPNNSAGAGTGTVRPKVQAAGFSGGRAAQSHTAPSSFHGPNQYRFTQLRNPPAQGPTSRSYQPPGPQGPNPTSTHQATFKRHLHEPRPLANKVFVSNQRSAKCSAAEIEGKKQEAIARRKLRMEASQKPATPT</sequence>
<dbReference type="PANTHER" id="PTHR16434:SF2">
    <property type="entry name" value="EWING'S TUMOR-ASSOCIATED ANTIGEN 1"/>
    <property type="match status" value="1"/>
</dbReference>
<dbReference type="Proteomes" id="UP000515152">
    <property type="component" value="Chromosome 13"/>
</dbReference>
<evidence type="ECO:0000256" key="1">
    <source>
        <dbReference type="SAM" id="MobiDB-lite"/>
    </source>
</evidence>
<dbReference type="GO" id="GO:0043539">
    <property type="term" value="F:protein serine/threonine kinase activator activity"/>
    <property type="evidence" value="ECO:0007669"/>
    <property type="project" value="TreeGrafter"/>
</dbReference>
<feature type="compositionally biased region" description="Low complexity" evidence="1">
    <location>
        <begin position="308"/>
        <end position="319"/>
    </location>
</feature>
<name>A0A6P8GIK7_CLUHA</name>
<dbReference type="GO" id="GO:0006974">
    <property type="term" value="P:DNA damage response"/>
    <property type="evidence" value="ECO:0007669"/>
    <property type="project" value="TreeGrafter"/>
</dbReference>
<keyword evidence="2" id="KW-1185">Reference proteome</keyword>
<feature type="region of interest" description="Disordered" evidence="1">
    <location>
        <begin position="524"/>
        <end position="660"/>
    </location>
</feature>
<evidence type="ECO:0000313" key="2">
    <source>
        <dbReference type="Proteomes" id="UP000515152"/>
    </source>
</evidence>
<feature type="region of interest" description="Disordered" evidence="1">
    <location>
        <begin position="479"/>
        <end position="512"/>
    </location>
</feature>
<dbReference type="GO" id="GO:0043596">
    <property type="term" value="C:nuclear replication fork"/>
    <property type="evidence" value="ECO:0007669"/>
    <property type="project" value="TreeGrafter"/>
</dbReference>
<dbReference type="KEGG" id="char:105893428"/>
<organism evidence="2 3">
    <name type="scientific">Clupea harengus</name>
    <name type="common">Atlantic herring</name>
    <dbReference type="NCBI Taxonomy" id="7950"/>
    <lineage>
        <taxon>Eukaryota</taxon>
        <taxon>Metazoa</taxon>
        <taxon>Chordata</taxon>
        <taxon>Craniata</taxon>
        <taxon>Vertebrata</taxon>
        <taxon>Euteleostomi</taxon>
        <taxon>Actinopterygii</taxon>
        <taxon>Neopterygii</taxon>
        <taxon>Teleostei</taxon>
        <taxon>Clupei</taxon>
        <taxon>Clupeiformes</taxon>
        <taxon>Clupeoidei</taxon>
        <taxon>Clupeidae</taxon>
        <taxon>Clupea</taxon>
    </lineage>
</organism>
<proteinExistence type="predicted"/>
<dbReference type="CTD" id="100005357"/>
<protein>
    <submittedName>
        <fullName evidence="3">Uncharacterized protein etaa1b</fullName>
    </submittedName>
</protein>
<feature type="compositionally biased region" description="Polar residues" evidence="1">
    <location>
        <begin position="524"/>
        <end position="535"/>
    </location>
</feature>
<feature type="region of interest" description="Disordered" evidence="1">
    <location>
        <begin position="41"/>
        <end position="109"/>
    </location>
</feature>
<feature type="region of interest" description="Disordered" evidence="1">
    <location>
        <begin position="183"/>
        <end position="205"/>
    </location>
</feature>
<dbReference type="GO" id="GO:0031297">
    <property type="term" value="P:replication fork processing"/>
    <property type="evidence" value="ECO:0007669"/>
    <property type="project" value="TreeGrafter"/>
</dbReference>
<dbReference type="Pfam" id="PF15350">
    <property type="entry name" value="ETAA1"/>
    <property type="match status" value="1"/>
</dbReference>
<feature type="region of interest" description="Disordered" evidence="1">
    <location>
        <begin position="354"/>
        <end position="439"/>
    </location>
</feature>
<accession>A0A6P8GIK7</accession>
<dbReference type="PANTHER" id="PTHR16434">
    <property type="entry name" value="EWING'S TUMOR-ASSOCIATED ANTIGEN 1 ETAA1"/>
    <property type="match status" value="1"/>
</dbReference>
<evidence type="ECO:0000313" key="3">
    <source>
        <dbReference type="RefSeq" id="XP_031435282.1"/>
    </source>
</evidence>
<feature type="compositionally biased region" description="Polar residues" evidence="1">
    <location>
        <begin position="364"/>
        <end position="390"/>
    </location>
</feature>
<feature type="compositionally biased region" description="Basic and acidic residues" evidence="1">
    <location>
        <begin position="64"/>
        <end position="84"/>
    </location>
</feature>
<gene>
    <name evidence="3" type="primary">etaa1b</name>
</gene>
<feature type="region of interest" description="Disordered" evidence="1">
    <location>
        <begin position="230"/>
        <end position="284"/>
    </location>
</feature>